<sequence>MIYLGSDHAGFELKERIKEFLKRENYEFEDMGAYIYDENDDYPDYALKVCKKVLNNREKGILFCGTGQGMDIAANKVFGILAAVCWNEETARNANKLNVDIITLSGRLTEPRMAEKIIKIWLNPMDIDDRHIRRIKKVKDIEREFFNPKMI</sequence>
<protein>
    <submittedName>
        <fullName evidence="1">RpiB/LacA/LacB family sugar-phosphate isomerase</fullName>
    </submittedName>
</protein>
<proteinExistence type="predicted"/>
<name>A0A520KRX2_METT2</name>
<dbReference type="NCBIfam" id="TIGR00689">
    <property type="entry name" value="rpiB_lacA_lacB"/>
    <property type="match status" value="1"/>
</dbReference>
<gene>
    <name evidence="1" type="ORF">EF806_04015</name>
</gene>
<organism evidence="1 2">
    <name type="scientific">Methanoliparum thermophilum</name>
    <dbReference type="NCBI Taxonomy" id="2491083"/>
    <lineage>
        <taxon>Archaea</taxon>
        <taxon>Methanobacteriati</taxon>
        <taxon>Methanobacteriota</taxon>
        <taxon>Candidatus Methanoliparia</taxon>
        <taxon>Candidatus Methanoliparales</taxon>
        <taxon>Candidatus Methanoliparaceae</taxon>
        <taxon>Candidatus Methanoliparum</taxon>
    </lineage>
</organism>
<evidence type="ECO:0000313" key="2">
    <source>
        <dbReference type="Proteomes" id="UP000317158"/>
    </source>
</evidence>
<dbReference type="GO" id="GO:0019316">
    <property type="term" value="P:D-allose catabolic process"/>
    <property type="evidence" value="ECO:0007669"/>
    <property type="project" value="TreeGrafter"/>
</dbReference>
<dbReference type="Gene3D" id="3.40.1400.10">
    <property type="entry name" value="Sugar-phosphate isomerase, RpiB/LacA/LacB"/>
    <property type="match status" value="1"/>
</dbReference>
<dbReference type="GO" id="GO:0004751">
    <property type="term" value="F:ribose-5-phosphate isomerase activity"/>
    <property type="evidence" value="ECO:0007669"/>
    <property type="project" value="TreeGrafter"/>
</dbReference>
<dbReference type="NCBIfam" id="NF004051">
    <property type="entry name" value="PRK05571.1"/>
    <property type="match status" value="1"/>
</dbReference>
<dbReference type="InterPro" id="IPR003500">
    <property type="entry name" value="RpiB_LacA_LacB"/>
</dbReference>
<dbReference type="EMBL" id="RXIF01000006">
    <property type="protein sequence ID" value="RZN64515.1"/>
    <property type="molecule type" value="Genomic_DNA"/>
</dbReference>
<accession>A0A520KRX2</accession>
<dbReference type="PIRSF" id="PIRSF005384">
    <property type="entry name" value="RpiB_LacA_B"/>
    <property type="match status" value="1"/>
</dbReference>
<dbReference type="PANTHER" id="PTHR30345:SF0">
    <property type="entry name" value="DNA DAMAGE-REPAIR_TOLERATION PROTEIN DRT102"/>
    <property type="match status" value="1"/>
</dbReference>
<dbReference type="GO" id="GO:0009052">
    <property type="term" value="P:pentose-phosphate shunt, non-oxidative branch"/>
    <property type="evidence" value="ECO:0007669"/>
    <property type="project" value="TreeGrafter"/>
</dbReference>
<reference evidence="1 2" key="1">
    <citation type="journal article" date="2019" name="Nat. Microbiol.">
        <title>Wide diversity of methane and short-chain alkane metabolisms in uncultured archaea.</title>
        <authorList>
            <person name="Borrel G."/>
            <person name="Adam P.S."/>
            <person name="McKay L.J."/>
            <person name="Chen L.X."/>
            <person name="Sierra-Garcia I.N."/>
            <person name="Sieber C.M."/>
            <person name="Letourneur Q."/>
            <person name="Ghozlane A."/>
            <person name="Andersen G.L."/>
            <person name="Li W.J."/>
            <person name="Hallam S.J."/>
            <person name="Muyzer G."/>
            <person name="de Oliveira V.M."/>
            <person name="Inskeep W.P."/>
            <person name="Banfield J.F."/>
            <person name="Gribaldo S."/>
        </authorList>
    </citation>
    <scope>NUCLEOTIDE SEQUENCE [LARGE SCALE GENOMIC DNA]</scope>
    <source>
        <strain evidence="1">NM1a</strain>
    </source>
</reference>
<dbReference type="Pfam" id="PF02502">
    <property type="entry name" value="LacAB_rpiB"/>
    <property type="match status" value="1"/>
</dbReference>
<keyword evidence="1" id="KW-0413">Isomerase</keyword>
<comment type="caution">
    <text evidence="1">The sequence shown here is derived from an EMBL/GenBank/DDBJ whole genome shotgun (WGS) entry which is preliminary data.</text>
</comment>
<dbReference type="PANTHER" id="PTHR30345">
    <property type="entry name" value="RIBOSE-5-PHOSPHATE ISOMERASE B"/>
    <property type="match status" value="1"/>
</dbReference>
<evidence type="ECO:0000313" key="1">
    <source>
        <dbReference type="EMBL" id="RZN64515.1"/>
    </source>
</evidence>
<dbReference type="SUPFAM" id="SSF89623">
    <property type="entry name" value="Ribose/Galactose isomerase RpiB/AlsB"/>
    <property type="match status" value="1"/>
</dbReference>
<dbReference type="Proteomes" id="UP000317158">
    <property type="component" value="Unassembled WGS sequence"/>
</dbReference>
<dbReference type="InterPro" id="IPR036569">
    <property type="entry name" value="RpiB_LacA_LacB_sf"/>
</dbReference>
<dbReference type="AlphaFoldDB" id="A0A520KRX2"/>